<organism evidence="2 3">
    <name type="scientific">Bacteroides stercoris</name>
    <dbReference type="NCBI Taxonomy" id="46506"/>
    <lineage>
        <taxon>Bacteria</taxon>
        <taxon>Pseudomonadati</taxon>
        <taxon>Bacteroidota</taxon>
        <taxon>Bacteroidia</taxon>
        <taxon>Bacteroidales</taxon>
        <taxon>Bacteroidaceae</taxon>
        <taxon>Bacteroides</taxon>
    </lineage>
</organism>
<dbReference type="GO" id="GO:0005886">
    <property type="term" value="C:plasma membrane"/>
    <property type="evidence" value="ECO:0007669"/>
    <property type="project" value="TreeGrafter"/>
</dbReference>
<keyword evidence="1" id="KW-1133">Transmembrane helix</keyword>
<protein>
    <submittedName>
        <fullName evidence="2">Putative inner membrane protein, YbaN-like</fullName>
    </submittedName>
</protein>
<proteinExistence type="predicted"/>
<keyword evidence="1" id="KW-0472">Membrane</keyword>
<dbReference type="InterPro" id="IPR007401">
    <property type="entry name" value="DUF454"/>
</dbReference>
<feature type="transmembrane region" description="Helical" evidence="1">
    <location>
        <begin position="73"/>
        <end position="96"/>
    </location>
</feature>
<feature type="transmembrane region" description="Helical" evidence="1">
    <location>
        <begin position="9"/>
        <end position="29"/>
    </location>
</feature>
<accession>A0A108T8H7</accession>
<dbReference type="PATRIC" id="fig|46506.5.peg.1733"/>
<comment type="caution">
    <text evidence="2">The sequence shown here is derived from an EMBL/GenBank/DDBJ whole genome shotgun (WGS) entry which is preliminary data.</text>
</comment>
<gene>
    <name evidence="2" type="primary">ybaN</name>
    <name evidence="2" type="ORF">AA415_01625</name>
</gene>
<evidence type="ECO:0000313" key="3">
    <source>
        <dbReference type="Proteomes" id="UP000056419"/>
    </source>
</evidence>
<dbReference type="AlphaFoldDB" id="A0A108T8H7"/>
<dbReference type="PANTHER" id="PTHR35813">
    <property type="entry name" value="INNER MEMBRANE PROTEIN YBAN"/>
    <property type="match status" value="1"/>
</dbReference>
<dbReference type="PIRSF" id="PIRSF016789">
    <property type="entry name" value="DUF454"/>
    <property type="match status" value="1"/>
</dbReference>
<evidence type="ECO:0000313" key="2">
    <source>
        <dbReference type="EMBL" id="KWR55177.1"/>
    </source>
</evidence>
<evidence type="ECO:0000256" key="1">
    <source>
        <dbReference type="SAM" id="Phobius"/>
    </source>
</evidence>
<keyword evidence="3" id="KW-1185">Reference proteome</keyword>
<dbReference type="Pfam" id="PF04304">
    <property type="entry name" value="DUF454"/>
    <property type="match status" value="1"/>
</dbReference>
<keyword evidence="1" id="KW-0812">Transmembrane</keyword>
<reference evidence="2 3" key="1">
    <citation type="journal article" date="2016" name="BMC Genomics">
        <title>Type VI secretion systems of human gut Bacteroidales segregate into three genetic architectures, two of which are contained on mobile genetic elements.</title>
        <authorList>
            <person name="Coyne M.J."/>
            <person name="Roelofs K.G."/>
            <person name="Comstock L.E."/>
        </authorList>
    </citation>
    <scope>NUCLEOTIDE SEQUENCE [LARGE SCALE GENOMIC DNA]</scope>
    <source>
        <strain evidence="2 3">CL09T03C01</strain>
    </source>
</reference>
<dbReference type="Proteomes" id="UP000056419">
    <property type="component" value="Unassembled WGS sequence"/>
</dbReference>
<dbReference type="PANTHER" id="PTHR35813:SF1">
    <property type="entry name" value="INNER MEMBRANE PROTEIN YBAN"/>
    <property type="match status" value="1"/>
</dbReference>
<name>A0A108T8H7_BACSE</name>
<dbReference type="EMBL" id="LRGC01000006">
    <property type="protein sequence ID" value="KWR55177.1"/>
    <property type="molecule type" value="Genomic_DNA"/>
</dbReference>
<sequence length="124" mass="14338">MYFCDMKVLYILFGTLSLALGIIGIFLPLLPTTPFLLLTAALYVRSSPRLYNRLLHHKYLGSYIRNFRENKAIPLRAKIISVSLIWITILNCIFFIVPYWWLKAVLLLIAAGTSYHILSFKTLK</sequence>
<dbReference type="STRING" id="46506.AA415_01625"/>